<dbReference type="Pfam" id="PF03703">
    <property type="entry name" value="bPH_2"/>
    <property type="match status" value="1"/>
</dbReference>
<evidence type="ECO:0000256" key="1">
    <source>
        <dbReference type="SAM" id="Phobius"/>
    </source>
</evidence>
<reference evidence="3 4" key="1">
    <citation type="submission" date="2024-09" db="EMBL/GenBank/DDBJ databases">
        <authorList>
            <person name="Sun Q."/>
            <person name="Mori K."/>
        </authorList>
    </citation>
    <scope>NUCLEOTIDE SEQUENCE [LARGE SCALE GENOMIC DNA]</scope>
    <source>
        <strain evidence="3 4">JCM 12822</strain>
    </source>
</reference>
<comment type="caution">
    <text evidence="3">The sequence shown here is derived from an EMBL/GenBank/DDBJ whole genome shotgun (WGS) entry which is preliminary data.</text>
</comment>
<keyword evidence="1" id="KW-1133">Transmembrane helix</keyword>
<feature type="domain" description="YdbS-like PH" evidence="2">
    <location>
        <begin position="69"/>
        <end position="143"/>
    </location>
</feature>
<keyword evidence="4" id="KW-1185">Reference proteome</keyword>
<gene>
    <name evidence="3" type="ORF">ACFFLE_07030</name>
</gene>
<proteinExistence type="predicted"/>
<dbReference type="PANTHER" id="PTHR34473">
    <property type="entry name" value="UPF0699 TRANSMEMBRANE PROTEIN YDBS"/>
    <property type="match status" value="1"/>
</dbReference>
<protein>
    <submittedName>
        <fullName evidence="3">PH domain-containing protein</fullName>
    </submittedName>
</protein>
<evidence type="ECO:0000313" key="4">
    <source>
        <dbReference type="Proteomes" id="UP001589740"/>
    </source>
</evidence>
<dbReference type="RefSeq" id="WP_380570432.1">
    <property type="nucleotide sequence ID" value="NZ_JBHMAH010000015.1"/>
</dbReference>
<dbReference type="PANTHER" id="PTHR34473:SF2">
    <property type="entry name" value="UPF0699 TRANSMEMBRANE PROTEIN YDBT"/>
    <property type="match status" value="1"/>
</dbReference>
<organism evidence="3 4">
    <name type="scientific">Salinicoccus siamensis</name>
    <dbReference type="NCBI Taxonomy" id="381830"/>
    <lineage>
        <taxon>Bacteria</taxon>
        <taxon>Bacillati</taxon>
        <taxon>Bacillota</taxon>
        <taxon>Bacilli</taxon>
        <taxon>Bacillales</taxon>
        <taxon>Staphylococcaceae</taxon>
        <taxon>Salinicoccus</taxon>
    </lineage>
</organism>
<evidence type="ECO:0000313" key="3">
    <source>
        <dbReference type="EMBL" id="MFB9860865.1"/>
    </source>
</evidence>
<keyword evidence="1" id="KW-0472">Membrane</keyword>
<evidence type="ECO:0000259" key="2">
    <source>
        <dbReference type="Pfam" id="PF03703"/>
    </source>
</evidence>
<dbReference type="EMBL" id="JBHMAH010000015">
    <property type="protein sequence ID" value="MFB9860865.1"/>
    <property type="molecule type" value="Genomic_DNA"/>
</dbReference>
<dbReference type="InterPro" id="IPR005182">
    <property type="entry name" value="YdbS-like_PH"/>
</dbReference>
<feature type="transmembrane region" description="Helical" evidence="1">
    <location>
        <begin position="43"/>
        <end position="63"/>
    </location>
</feature>
<name>A0ABV5Z419_9STAP</name>
<dbReference type="Proteomes" id="UP001589740">
    <property type="component" value="Unassembled WGS sequence"/>
</dbReference>
<accession>A0ABV5Z419</accession>
<sequence>MKKISPKSITVWRIREGIAALIALLVAVAATILHFYIWEWLPWWVPLIPFVIFIYISLINVWLMPKLKYKYFRYDVSRDEIRIHKGIIFKEELAVPLFRVQNIDTTVGPLMKRYALKGVTLRTSAAPIHIPELESGEADHLRNDIRTLINEKTGRTI</sequence>
<keyword evidence="1" id="KW-0812">Transmembrane</keyword>
<feature type="transmembrane region" description="Helical" evidence="1">
    <location>
        <begin position="20"/>
        <end position="37"/>
    </location>
</feature>